<dbReference type="RefSeq" id="WP_405150277.1">
    <property type="nucleotide sequence ID" value="NZ_CP109527.1"/>
</dbReference>
<sequence length="426" mass="42936">MTQADRFEQIARWWDDGLHAFRHAMEGALALAWSGVGAAAAGSAVAGYVARAHDLTLALEELPGVVRAAAEAIAATRYAVGSPDVEESDAAAWSVSKAVHATGSAAAHGAASAAEEDARAAMRQRYVLPFAELVTRIPLLPMPLRSVDSDATGDRQLLIGTAGQSRGERRIQLPDEISTGGAENETTATGRGSALHEVIGDSETMGRDSRGTDVPDDGSEGFDSQSANSDEGAVGSGTATTVTSASTAATGMTQPGSTPALTTPGGSGLLTTPTGTSAAAIDPAVVSTGRGPSADSVAGRAWPNVDPSGARGRTPGSSAQYRPPGQRDFSRPGIGNSIPGSTGPVIGANPPPGHTPTRSGDRYFQCGGALPTAPGVDTTRGLPEYLITLANTAELLGEPRPAVAGGVIGGGDDFVPGEQRSPATRG</sequence>
<evidence type="ECO:0000313" key="3">
    <source>
        <dbReference type="Proteomes" id="UP001621418"/>
    </source>
</evidence>
<gene>
    <name evidence="2" type="ORF">OG308_11440</name>
</gene>
<feature type="region of interest" description="Disordered" evidence="1">
    <location>
        <begin position="407"/>
        <end position="426"/>
    </location>
</feature>
<evidence type="ECO:0000313" key="2">
    <source>
        <dbReference type="EMBL" id="WTY38398.1"/>
    </source>
</evidence>
<protein>
    <recommendedName>
        <fullName evidence="4">PPE family domain-containing protein</fullName>
    </recommendedName>
</protein>
<name>A0ABZ1NF64_9NOCA</name>
<reference evidence="2 3" key="1">
    <citation type="submission" date="2022-10" db="EMBL/GenBank/DDBJ databases">
        <title>The complete genomes of actinobacterial strains from the NBC collection.</title>
        <authorList>
            <person name="Joergensen T.S."/>
            <person name="Alvarez Arevalo M."/>
            <person name="Sterndorff E.B."/>
            <person name="Faurdal D."/>
            <person name="Vuksanovic O."/>
            <person name="Mourched A.-S."/>
            <person name="Charusanti P."/>
            <person name="Shaw S."/>
            <person name="Blin K."/>
            <person name="Weber T."/>
        </authorList>
    </citation>
    <scope>NUCLEOTIDE SEQUENCE [LARGE SCALE GENOMIC DNA]</scope>
    <source>
        <strain evidence="2 3">NBC_01413</strain>
    </source>
</reference>
<organism evidence="2 3">
    <name type="scientific">Nocardia salmonicida</name>
    <dbReference type="NCBI Taxonomy" id="53431"/>
    <lineage>
        <taxon>Bacteria</taxon>
        <taxon>Bacillati</taxon>
        <taxon>Actinomycetota</taxon>
        <taxon>Actinomycetes</taxon>
        <taxon>Mycobacteriales</taxon>
        <taxon>Nocardiaceae</taxon>
        <taxon>Nocardia</taxon>
    </lineage>
</organism>
<dbReference type="EMBL" id="CP109527">
    <property type="protein sequence ID" value="WTY38398.1"/>
    <property type="molecule type" value="Genomic_DNA"/>
</dbReference>
<proteinExistence type="predicted"/>
<feature type="compositionally biased region" description="Basic and acidic residues" evidence="1">
    <location>
        <begin position="204"/>
        <end position="213"/>
    </location>
</feature>
<dbReference type="Proteomes" id="UP001621418">
    <property type="component" value="Chromosome"/>
</dbReference>
<feature type="compositionally biased region" description="Low complexity" evidence="1">
    <location>
        <begin position="179"/>
        <end position="192"/>
    </location>
</feature>
<evidence type="ECO:0000256" key="1">
    <source>
        <dbReference type="SAM" id="MobiDB-lite"/>
    </source>
</evidence>
<feature type="region of interest" description="Disordered" evidence="1">
    <location>
        <begin position="159"/>
        <end position="361"/>
    </location>
</feature>
<accession>A0ABZ1NF64</accession>
<feature type="compositionally biased region" description="Low complexity" evidence="1">
    <location>
        <begin position="232"/>
        <end position="280"/>
    </location>
</feature>
<evidence type="ECO:0008006" key="4">
    <source>
        <dbReference type="Google" id="ProtNLM"/>
    </source>
</evidence>
<keyword evidence="3" id="KW-1185">Reference proteome</keyword>